<gene>
    <name evidence="3" type="ORF">NHG85_17915</name>
</gene>
<evidence type="ECO:0000313" key="4">
    <source>
        <dbReference type="Proteomes" id="UP001139477"/>
    </source>
</evidence>
<dbReference type="PANTHER" id="PTHR22916">
    <property type="entry name" value="GLYCOSYLTRANSFERASE"/>
    <property type="match status" value="1"/>
</dbReference>
<organism evidence="3 4">
    <name type="scientific">Limimaricola litoreus</name>
    <dbReference type="NCBI Taxonomy" id="2955316"/>
    <lineage>
        <taxon>Bacteria</taxon>
        <taxon>Pseudomonadati</taxon>
        <taxon>Pseudomonadota</taxon>
        <taxon>Alphaproteobacteria</taxon>
        <taxon>Rhodobacterales</taxon>
        <taxon>Paracoccaceae</taxon>
        <taxon>Limimaricola</taxon>
    </lineage>
</organism>
<feature type="domain" description="Glycosyltransferase 2-like" evidence="2">
    <location>
        <begin position="5"/>
        <end position="115"/>
    </location>
</feature>
<dbReference type="RefSeq" id="WP_253334983.1">
    <property type="nucleotide sequence ID" value="NZ_JAMYXC010000295.1"/>
</dbReference>
<accession>A0A9X2JT48</accession>
<keyword evidence="1" id="KW-0175">Coiled coil</keyword>
<dbReference type="SUPFAM" id="SSF53448">
    <property type="entry name" value="Nucleotide-diphospho-sugar transferases"/>
    <property type="match status" value="1"/>
</dbReference>
<keyword evidence="4" id="KW-1185">Reference proteome</keyword>
<sequence length="396" mass="44665">MSRLSLIVTSFDVGPWIEAALQGAARVLRPGDELIVVDDASRDDSSTRIRAFGQSGQLAPGVAFRPVLLGRNTPGGVGPAANIGMSLAQGEILAFLDGDDWLDPEGFDVVRDRFEEALSGPAPLDLLIANYTEWHEGLNAPRLPADAGLWHGVETLADEDARSRALEMIAVPWRKLYRRDFIETHGLRFPEGDFFFEDNPFHWAVCRAAIRIAFHDRVLCRHRIARPGQTMASSGPELLAFFTHFRTIMAGIGRREYHARVLALRWLAQNMCWHMERMRLDTIIPWIDAAREALADVPARLWRREVLPHYDAWAREILQAIREDRLDLAERRIMAIACARNARQAEQQFQSLQGEIDRLRADLAEIQGNATATDPDETDRLLQEFERLRHASGPAA</sequence>
<dbReference type="CDD" id="cd00761">
    <property type="entry name" value="Glyco_tranf_GTA_type"/>
    <property type="match status" value="1"/>
</dbReference>
<reference evidence="3" key="1">
    <citation type="submission" date="2022-06" db="EMBL/GenBank/DDBJ databases">
        <title>Limimaricola sediminis sp. nov., isolated from an intertidal sediment.</title>
        <authorList>
            <person name="Shao X."/>
        </authorList>
    </citation>
    <scope>NUCLEOTIDE SEQUENCE</scope>
    <source>
        <strain evidence="3">ASW11-118</strain>
    </source>
</reference>
<dbReference type="InterPro" id="IPR029044">
    <property type="entry name" value="Nucleotide-diphossugar_trans"/>
</dbReference>
<dbReference type="Proteomes" id="UP001139477">
    <property type="component" value="Unassembled WGS sequence"/>
</dbReference>
<name>A0A9X2JT48_9RHOB</name>
<protein>
    <submittedName>
        <fullName evidence="3">Glycosyltransferase family 2 protein</fullName>
    </submittedName>
</protein>
<evidence type="ECO:0000256" key="1">
    <source>
        <dbReference type="SAM" id="Coils"/>
    </source>
</evidence>
<dbReference type="Pfam" id="PF00535">
    <property type="entry name" value="Glycos_transf_2"/>
    <property type="match status" value="1"/>
</dbReference>
<feature type="coiled-coil region" evidence="1">
    <location>
        <begin position="342"/>
        <end position="369"/>
    </location>
</feature>
<dbReference type="Gene3D" id="3.90.550.10">
    <property type="entry name" value="Spore Coat Polysaccharide Biosynthesis Protein SpsA, Chain A"/>
    <property type="match status" value="1"/>
</dbReference>
<dbReference type="InterPro" id="IPR001173">
    <property type="entry name" value="Glyco_trans_2-like"/>
</dbReference>
<dbReference type="PANTHER" id="PTHR22916:SF3">
    <property type="entry name" value="UDP-GLCNAC:BETAGAL BETA-1,3-N-ACETYLGLUCOSAMINYLTRANSFERASE-LIKE PROTEIN 1"/>
    <property type="match status" value="1"/>
</dbReference>
<comment type="caution">
    <text evidence="3">The sequence shown here is derived from an EMBL/GenBank/DDBJ whole genome shotgun (WGS) entry which is preliminary data.</text>
</comment>
<dbReference type="GO" id="GO:0016758">
    <property type="term" value="F:hexosyltransferase activity"/>
    <property type="evidence" value="ECO:0007669"/>
    <property type="project" value="UniProtKB-ARBA"/>
</dbReference>
<dbReference type="AlphaFoldDB" id="A0A9X2JT48"/>
<dbReference type="EMBL" id="JAMYXC010000295">
    <property type="protein sequence ID" value="MCP1170386.1"/>
    <property type="molecule type" value="Genomic_DNA"/>
</dbReference>
<evidence type="ECO:0000313" key="3">
    <source>
        <dbReference type="EMBL" id="MCP1170386.1"/>
    </source>
</evidence>
<evidence type="ECO:0000259" key="2">
    <source>
        <dbReference type="Pfam" id="PF00535"/>
    </source>
</evidence>
<proteinExistence type="predicted"/>